<dbReference type="SUPFAM" id="SSF48498">
    <property type="entry name" value="Tetracyclin repressor-like, C-terminal domain"/>
    <property type="match status" value="1"/>
</dbReference>
<proteinExistence type="predicted"/>
<dbReference type="PANTHER" id="PTHR43479:SF11">
    <property type="entry name" value="ACREF_ENVCD OPERON REPRESSOR-RELATED"/>
    <property type="match status" value="1"/>
</dbReference>
<dbReference type="InterPro" id="IPR049397">
    <property type="entry name" value="EthR_C"/>
</dbReference>
<dbReference type="PANTHER" id="PTHR43479">
    <property type="entry name" value="ACREF/ENVCD OPERON REPRESSOR-RELATED"/>
    <property type="match status" value="1"/>
</dbReference>
<organism evidence="2 3">
    <name type="scientific">Rhodococcus erythropolis</name>
    <name type="common">Arthrobacter picolinophilus</name>
    <dbReference type="NCBI Taxonomy" id="1833"/>
    <lineage>
        <taxon>Bacteria</taxon>
        <taxon>Bacillati</taxon>
        <taxon>Actinomycetota</taxon>
        <taxon>Actinomycetes</taxon>
        <taxon>Mycobacteriales</taxon>
        <taxon>Nocardiaceae</taxon>
        <taxon>Rhodococcus</taxon>
        <taxon>Rhodococcus erythropolis group</taxon>
    </lineage>
</organism>
<keyword evidence="1" id="KW-0238">DNA-binding</keyword>
<dbReference type="Gene3D" id="1.10.357.10">
    <property type="entry name" value="Tetracycline Repressor, domain 2"/>
    <property type="match status" value="1"/>
</dbReference>
<evidence type="ECO:0000256" key="1">
    <source>
        <dbReference type="ARBA" id="ARBA00023125"/>
    </source>
</evidence>
<protein>
    <submittedName>
        <fullName evidence="2">Uncharacterized protein</fullName>
    </submittedName>
</protein>
<dbReference type="InterPro" id="IPR036271">
    <property type="entry name" value="Tet_transcr_reg_TetR-rel_C_sf"/>
</dbReference>
<dbReference type="PRINTS" id="PR00455">
    <property type="entry name" value="HTHTETR"/>
</dbReference>
<comment type="caution">
    <text evidence="2">The sequence shown here is derived from an EMBL/GenBank/DDBJ whole genome shotgun (WGS) entry which is preliminary data.</text>
</comment>
<dbReference type="PROSITE" id="PS50977">
    <property type="entry name" value="HTH_TETR_2"/>
    <property type="match status" value="1"/>
</dbReference>
<evidence type="ECO:0000313" key="2">
    <source>
        <dbReference type="EMBL" id="KAB2582976.1"/>
    </source>
</evidence>
<dbReference type="InterPro" id="IPR009057">
    <property type="entry name" value="Homeodomain-like_sf"/>
</dbReference>
<dbReference type="Pfam" id="PF21313">
    <property type="entry name" value="EthR_C"/>
    <property type="match status" value="1"/>
</dbReference>
<dbReference type="AlphaFoldDB" id="A0A5N5DYX3"/>
<dbReference type="InterPro" id="IPR001647">
    <property type="entry name" value="HTH_TetR"/>
</dbReference>
<dbReference type="SUPFAM" id="SSF46689">
    <property type="entry name" value="Homeodomain-like"/>
    <property type="match status" value="1"/>
</dbReference>
<reference evidence="2 3" key="1">
    <citation type="journal article" date="2017" name="Poromechanics V (2013)">
        <title>Genomic Characterization of the Arsenic-Tolerant Actinobacterium, &lt;i&gt;Rhodococcus erythropolis&lt;/i&gt; S43.</title>
        <authorList>
            <person name="Retamal-Morales G."/>
            <person name="Mehnert M."/>
            <person name="Schwabe R."/>
            <person name="Tischler D."/>
            <person name="Schloemann M."/>
            <person name="Levican G.J."/>
        </authorList>
    </citation>
    <scope>NUCLEOTIDE SEQUENCE [LARGE SCALE GENOMIC DNA]</scope>
    <source>
        <strain evidence="2 3">S43</strain>
    </source>
</reference>
<dbReference type="GO" id="GO:0003677">
    <property type="term" value="F:DNA binding"/>
    <property type="evidence" value="ECO:0007669"/>
    <property type="project" value="UniProtKB-UniRule"/>
</dbReference>
<name>A0A5N5DYX3_RHOER</name>
<dbReference type="RefSeq" id="WP_078377375.1">
    <property type="nucleotide sequence ID" value="NZ_CP011295.1"/>
</dbReference>
<dbReference type="Gene3D" id="1.10.10.60">
    <property type="entry name" value="Homeodomain-like"/>
    <property type="match status" value="1"/>
</dbReference>
<dbReference type="Pfam" id="PF00440">
    <property type="entry name" value="TetR_N"/>
    <property type="match status" value="1"/>
</dbReference>
<evidence type="ECO:0000313" key="3">
    <source>
        <dbReference type="Proteomes" id="UP000325576"/>
    </source>
</evidence>
<dbReference type="InterPro" id="IPR050624">
    <property type="entry name" value="HTH-type_Tx_Regulator"/>
</dbReference>
<gene>
    <name evidence="2" type="ORF">BS297_22990</name>
</gene>
<accession>A0A5N5DYX3</accession>
<dbReference type="EMBL" id="MRBO01000614">
    <property type="protein sequence ID" value="KAB2582976.1"/>
    <property type="molecule type" value="Genomic_DNA"/>
</dbReference>
<dbReference type="Proteomes" id="UP000325576">
    <property type="component" value="Unassembled WGS sequence"/>
</dbReference>
<sequence>MPRIENDEPASSFRRQHPSKGELQKRAILDAFRDLLAKRNFLELSVADIATAVGINRSNFYFYFESKYEVLGDLVADVWSIWIERTGGVPRRAHESIEIYHDRLINAAYSTWVDHDVILIAGMQAVGIDADIRRRWLALLGSYTREYAHQIEVDAAAGVATPITNDYVGLATVLNDMWIVAYYQDRLAKPQVSETERMMDNLRLVTLSSAWGIDPRREKIDSGAE</sequence>